<dbReference type="PROSITE" id="PS51186">
    <property type="entry name" value="GNAT"/>
    <property type="match status" value="1"/>
</dbReference>
<gene>
    <name evidence="2" type="ORF">E4665_11200</name>
</gene>
<organism evidence="2 3">
    <name type="scientific">Sporolactobacillus shoreae</name>
    <dbReference type="NCBI Taxonomy" id="1465501"/>
    <lineage>
        <taxon>Bacteria</taxon>
        <taxon>Bacillati</taxon>
        <taxon>Bacillota</taxon>
        <taxon>Bacilli</taxon>
        <taxon>Bacillales</taxon>
        <taxon>Sporolactobacillaceae</taxon>
        <taxon>Sporolactobacillus</taxon>
    </lineage>
</organism>
<feature type="domain" description="N-acetyltransferase" evidence="1">
    <location>
        <begin position="1"/>
        <end position="155"/>
    </location>
</feature>
<dbReference type="Pfam" id="PF00583">
    <property type="entry name" value="Acetyltransf_1"/>
    <property type="match status" value="1"/>
</dbReference>
<dbReference type="Gene3D" id="3.40.630.30">
    <property type="match status" value="1"/>
</dbReference>
<accession>A0A4Z0GP30</accession>
<keyword evidence="2" id="KW-0808">Transferase</keyword>
<comment type="caution">
    <text evidence="2">The sequence shown here is derived from an EMBL/GenBank/DDBJ whole genome shotgun (WGS) entry which is preliminary data.</text>
</comment>
<dbReference type="AlphaFoldDB" id="A0A4Z0GP30"/>
<name>A0A4Z0GP30_9BACL</name>
<dbReference type="RefSeq" id="WP_135348874.1">
    <property type="nucleotide sequence ID" value="NZ_SRJD01000012.1"/>
</dbReference>
<protein>
    <submittedName>
        <fullName evidence="2">N-acetyltransferase</fullName>
    </submittedName>
</protein>
<dbReference type="Proteomes" id="UP000298347">
    <property type="component" value="Unassembled WGS sequence"/>
</dbReference>
<dbReference type="EMBL" id="SRJD01000012">
    <property type="protein sequence ID" value="TGA97664.1"/>
    <property type="molecule type" value="Genomic_DNA"/>
</dbReference>
<keyword evidence="3" id="KW-1185">Reference proteome</keyword>
<dbReference type="GO" id="GO:0016747">
    <property type="term" value="F:acyltransferase activity, transferring groups other than amino-acyl groups"/>
    <property type="evidence" value="ECO:0007669"/>
    <property type="project" value="InterPro"/>
</dbReference>
<reference evidence="2 3" key="1">
    <citation type="journal article" date="2015" name="Int. J. Syst. Evol. Microbiol.">
        <title>Sporolactobacillus shoreae sp. nov. and Sporolactobacillus spathodeae sp. nov., two spore-forming lactic acid bacteria isolated from tree barks in Thailand.</title>
        <authorList>
            <person name="Thamacharoensuk T."/>
            <person name="Kitahara M."/>
            <person name="Ohkuma M."/>
            <person name="Thongchul N."/>
            <person name="Tanasupawat S."/>
        </authorList>
    </citation>
    <scope>NUCLEOTIDE SEQUENCE [LARGE SCALE GENOMIC DNA]</scope>
    <source>
        <strain evidence="2 3">BK92</strain>
    </source>
</reference>
<dbReference type="SUPFAM" id="SSF55729">
    <property type="entry name" value="Acyl-CoA N-acyltransferases (Nat)"/>
    <property type="match status" value="1"/>
</dbReference>
<dbReference type="InterPro" id="IPR000182">
    <property type="entry name" value="GNAT_dom"/>
</dbReference>
<sequence length="156" mass="18138">MEIRSAHFEDLAQVLNILNTVSQALKEKGINQWNDPWRAEQIVGEIENGQAFVLLNEKNAIGTFFIREVDRISEWVVEPHSMYLNKIAILPDYQGKNIGSQIIEFAVSFSRNLRKEIYLDCWAGNDKLKTFYSTHGFKYVRDVPEDNYYISVFQGK</sequence>
<evidence type="ECO:0000259" key="1">
    <source>
        <dbReference type="PROSITE" id="PS51186"/>
    </source>
</evidence>
<dbReference type="OrthoDB" id="6382410at2"/>
<evidence type="ECO:0000313" key="3">
    <source>
        <dbReference type="Proteomes" id="UP000298347"/>
    </source>
</evidence>
<proteinExistence type="predicted"/>
<evidence type="ECO:0000313" key="2">
    <source>
        <dbReference type="EMBL" id="TGA97664.1"/>
    </source>
</evidence>
<dbReference type="InterPro" id="IPR016181">
    <property type="entry name" value="Acyl_CoA_acyltransferase"/>
</dbReference>
<dbReference type="CDD" id="cd04301">
    <property type="entry name" value="NAT_SF"/>
    <property type="match status" value="1"/>
</dbReference>